<protein>
    <submittedName>
        <fullName evidence="2">Uncharacterized protein</fullName>
    </submittedName>
</protein>
<dbReference type="RefSeq" id="XP_024754054.1">
    <property type="nucleotide sequence ID" value="XM_024893152.1"/>
</dbReference>
<organism evidence="2 3">
    <name type="scientific">Trichoderma citrinoviride</name>
    <dbReference type="NCBI Taxonomy" id="58853"/>
    <lineage>
        <taxon>Eukaryota</taxon>
        <taxon>Fungi</taxon>
        <taxon>Dikarya</taxon>
        <taxon>Ascomycota</taxon>
        <taxon>Pezizomycotina</taxon>
        <taxon>Sordariomycetes</taxon>
        <taxon>Hypocreomycetidae</taxon>
        <taxon>Hypocreales</taxon>
        <taxon>Hypocreaceae</taxon>
        <taxon>Trichoderma</taxon>
    </lineage>
</organism>
<dbReference type="Proteomes" id="UP000241546">
    <property type="component" value="Unassembled WGS sequence"/>
</dbReference>
<evidence type="ECO:0000256" key="1">
    <source>
        <dbReference type="SAM" id="MobiDB-lite"/>
    </source>
</evidence>
<gene>
    <name evidence="2" type="ORF">BBK36DRAFT_1137390</name>
</gene>
<sequence>MPPKRRLPIHQKDAAREIAETPGPEPSSSSPSSPPAQKAKREEERPVSLRNAPGNVRWVDGDLNGNVAGIASIAFVAVSMLETLSAGNADAADRDEIKTMLKYIGGADALDQFRKNIHDKFGSFGPKPTVFRNFFEGKAWEANKDVDIAETQGEPTGGREASVELGSTPAPTTLTEGTTTAGREGAGSAELGAAPQEAAATPVVIPSDPETSDEPLDSSDEPLALKRAKAAEKAAVTSKYFGAGGAGGAGGKA</sequence>
<keyword evidence="3" id="KW-1185">Reference proteome</keyword>
<dbReference type="AlphaFoldDB" id="A0A2T4BN33"/>
<evidence type="ECO:0000313" key="2">
    <source>
        <dbReference type="EMBL" id="PTB70734.1"/>
    </source>
</evidence>
<name>A0A2T4BN33_9HYPO</name>
<evidence type="ECO:0000313" key="3">
    <source>
        <dbReference type="Proteomes" id="UP000241546"/>
    </source>
</evidence>
<feature type="compositionally biased region" description="Basic and acidic residues" evidence="1">
    <location>
        <begin position="10"/>
        <end position="19"/>
    </location>
</feature>
<feature type="region of interest" description="Disordered" evidence="1">
    <location>
        <begin position="1"/>
        <end position="54"/>
    </location>
</feature>
<dbReference type="OrthoDB" id="4900413at2759"/>
<feature type="compositionally biased region" description="Acidic residues" evidence="1">
    <location>
        <begin position="210"/>
        <end position="220"/>
    </location>
</feature>
<dbReference type="EMBL" id="KZ680207">
    <property type="protein sequence ID" value="PTB70734.1"/>
    <property type="molecule type" value="Genomic_DNA"/>
</dbReference>
<feature type="compositionally biased region" description="Low complexity" evidence="1">
    <location>
        <begin position="167"/>
        <end position="200"/>
    </location>
</feature>
<proteinExistence type="predicted"/>
<accession>A0A2T4BN33</accession>
<feature type="region of interest" description="Disordered" evidence="1">
    <location>
        <begin position="150"/>
        <end position="222"/>
    </location>
</feature>
<dbReference type="GeneID" id="36601270"/>
<reference evidence="3" key="1">
    <citation type="submission" date="2016-07" db="EMBL/GenBank/DDBJ databases">
        <title>Multiple horizontal gene transfer events from other fungi enriched the ability of initially mycotrophic Trichoderma (Ascomycota) to feed on dead plant biomass.</title>
        <authorList>
            <consortium name="DOE Joint Genome Institute"/>
            <person name="Atanasova L."/>
            <person name="Chenthamara K."/>
            <person name="Zhang J."/>
            <person name="Grujic M."/>
            <person name="Henrissat B."/>
            <person name="Kuo A."/>
            <person name="Aerts A."/>
            <person name="Salamov A."/>
            <person name="Lipzen A."/>
            <person name="Labutti K."/>
            <person name="Barry K."/>
            <person name="Miao Y."/>
            <person name="Rahimi M.J."/>
            <person name="Shen Q."/>
            <person name="Grigoriev I.V."/>
            <person name="Kubicek C.P."/>
            <person name="Druzhinina I.S."/>
        </authorList>
    </citation>
    <scope>NUCLEOTIDE SEQUENCE [LARGE SCALE GENOMIC DNA]</scope>
    <source>
        <strain evidence="3">TUCIM 6016</strain>
    </source>
</reference>